<dbReference type="PANTHER" id="PTHR12864">
    <property type="entry name" value="RAN BINDING PROTEIN 9-RELATED"/>
    <property type="match status" value="1"/>
</dbReference>
<evidence type="ECO:0000256" key="5">
    <source>
        <dbReference type="SAM" id="MobiDB-lite"/>
    </source>
</evidence>
<proteinExistence type="predicted"/>
<dbReference type="GO" id="GO:0016020">
    <property type="term" value="C:membrane"/>
    <property type="evidence" value="ECO:0007669"/>
    <property type="project" value="UniProtKB-SubCell"/>
</dbReference>
<organism evidence="7">
    <name type="scientific">Dissoconium aciculare CBS 342.82</name>
    <dbReference type="NCBI Taxonomy" id="1314786"/>
    <lineage>
        <taxon>Eukaryota</taxon>
        <taxon>Fungi</taxon>
        <taxon>Dikarya</taxon>
        <taxon>Ascomycota</taxon>
        <taxon>Pezizomycotina</taxon>
        <taxon>Dothideomycetes</taxon>
        <taxon>Dothideomycetidae</taxon>
        <taxon>Mycosphaerellales</taxon>
        <taxon>Dissoconiaceae</taxon>
        <taxon>Dissoconium</taxon>
    </lineage>
</organism>
<reference evidence="7" key="1">
    <citation type="submission" date="2020-01" db="EMBL/GenBank/DDBJ databases">
        <authorList>
            <consortium name="DOE Joint Genome Institute"/>
            <person name="Haridas S."/>
            <person name="Albert R."/>
            <person name="Binder M."/>
            <person name="Bloem J."/>
            <person name="Labutti K."/>
            <person name="Salamov A."/>
            <person name="Andreopoulos B."/>
            <person name="Baker S.E."/>
            <person name="Barry K."/>
            <person name="Bills G."/>
            <person name="Bluhm B.H."/>
            <person name="Cannon C."/>
            <person name="Castanera R."/>
            <person name="Culley D.E."/>
            <person name="Daum C."/>
            <person name="Ezra D."/>
            <person name="Gonzalez J.B."/>
            <person name="Henrissat B."/>
            <person name="Kuo A."/>
            <person name="Liang C."/>
            <person name="Lipzen A."/>
            <person name="Lutzoni F."/>
            <person name="Magnuson J."/>
            <person name="Mondo S."/>
            <person name="Nolan M."/>
            <person name="Ohm R."/>
            <person name="Pangilinan J."/>
            <person name="Park H.-J."/>
            <person name="Ramirez L."/>
            <person name="Alfaro M."/>
            <person name="Sun H."/>
            <person name="Tritt A."/>
            <person name="Yoshinaga Y."/>
            <person name="Zwiers L.-H."/>
            <person name="Turgeon B.G."/>
            <person name="Goodwin S.B."/>
            <person name="Spatafora J.W."/>
            <person name="Crous P.W."/>
            <person name="Grigoriev I.V."/>
        </authorList>
    </citation>
    <scope>NUCLEOTIDE SEQUENCE</scope>
    <source>
        <strain evidence="7">CBS 342.82</strain>
    </source>
</reference>
<dbReference type="InterPro" id="IPR050618">
    <property type="entry name" value="Ubq-SigPath_Reg"/>
</dbReference>
<feature type="region of interest" description="Disordered" evidence="5">
    <location>
        <begin position="1"/>
        <end position="83"/>
    </location>
</feature>
<gene>
    <name evidence="7" type="ORF">K489DRAFT_387185</name>
</gene>
<dbReference type="RefSeq" id="XP_033462128.1">
    <property type="nucleotide sequence ID" value="XM_033606298.1"/>
</dbReference>
<evidence type="ECO:0000313" key="7">
    <source>
        <dbReference type="RefSeq" id="XP_033462128.1"/>
    </source>
</evidence>
<comment type="subcellular location">
    <subcellularLocation>
        <location evidence="1">Membrane</location>
    </subcellularLocation>
</comment>
<dbReference type="InterPro" id="IPR035780">
    <property type="entry name" value="SPRY_Ssh4-like"/>
</dbReference>
<dbReference type="InterPro" id="IPR043136">
    <property type="entry name" value="B30.2/SPRY_sf"/>
</dbReference>
<protein>
    <recommendedName>
        <fullName evidence="8">SPRY domain-containing protein</fullName>
    </recommendedName>
</protein>
<dbReference type="Gene3D" id="2.60.120.920">
    <property type="match status" value="1"/>
</dbReference>
<evidence type="ECO:0000256" key="3">
    <source>
        <dbReference type="ARBA" id="ARBA00022989"/>
    </source>
</evidence>
<dbReference type="OrthoDB" id="25503at2759"/>
<evidence type="ECO:0000256" key="1">
    <source>
        <dbReference type="ARBA" id="ARBA00004370"/>
    </source>
</evidence>
<evidence type="ECO:0000256" key="2">
    <source>
        <dbReference type="ARBA" id="ARBA00022692"/>
    </source>
</evidence>
<evidence type="ECO:0000256" key="4">
    <source>
        <dbReference type="ARBA" id="ARBA00023136"/>
    </source>
</evidence>
<evidence type="ECO:0000313" key="6">
    <source>
        <dbReference type="Proteomes" id="UP000504637"/>
    </source>
</evidence>
<dbReference type="CDD" id="cd12910">
    <property type="entry name" value="SPRY_SSH4_like"/>
    <property type="match status" value="1"/>
</dbReference>
<sequence length="335" mass="37373">MDDASDTFAPPPGPPPGYDSGQQQYNAPPGPPPSHENVKMKEQDVEPPEYDPWHGGPDDTLRLPPSFDSINPKNMRSPTANASADDAKRAHAWCAHVPLFHSTHHSPQHLERIRHGDLSLTLPPETSDITNYQPAMGKTYIRTFRSVNDTILLSDLPVFASQHHSPMVTGRPETIYFELHVISVGDRYNQNPHNVEVDSGIAIGFVAPPYPAWRLPGWHRASLGVHGDDGRRYVDNSDGGFDFTRAFQKGDVVGIGMNFKPPVHGDTVSMRADVFFTRNGQRDGGWDLHEERDREFDAGNITGLEGEHDLLAAVGIFGQVEFEVAFRREEWKYKP</sequence>
<dbReference type="GeneID" id="54364098"/>
<keyword evidence="4" id="KW-0472">Membrane</keyword>
<keyword evidence="6" id="KW-1185">Reference proteome</keyword>
<dbReference type="AlphaFoldDB" id="A0A6J3ME15"/>
<keyword evidence="2" id="KW-0812">Transmembrane</keyword>
<reference evidence="7" key="2">
    <citation type="submission" date="2020-04" db="EMBL/GenBank/DDBJ databases">
        <authorList>
            <consortium name="NCBI Genome Project"/>
        </authorList>
    </citation>
    <scope>NUCLEOTIDE SEQUENCE</scope>
    <source>
        <strain evidence="7">CBS 342.82</strain>
    </source>
</reference>
<feature type="compositionally biased region" description="Polar residues" evidence="5">
    <location>
        <begin position="68"/>
        <end position="82"/>
    </location>
</feature>
<keyword evidence="3" id="KW-1133">Transmembrane helix</keyword>
<accession>A0A6J3ME15</accession>
<reference evidence="7" key="3">
    <citation type="submission" date="2025-08" db="UniProtKB">
        <authorList>
            <consortium name="RefSeq"/>
        </authorList>
    </citation>
    <scope>IDENTIFICATION</scope>
    <source>
        <strain evidence="7">CBS 342.82</strain>
    </source>
</reference>
<evidence type="ECO:0008006" key="8">
    <source>
        <dbReference type="Google" id="ProtNLM"/>
    </source>
</evidence>
<dbReference type="Proteomes" id="UP000504637">
    <property type="component" value="Unplaced"/>
</dbReference>
<name>A0A6J3ME15_9PEZI</name>